<dbReference type="RefSeq" id="WP_087102911.1">
    <property type="nucleotide sequence ID" value="NZ_FWFG01000035.1"/>
</dbReference>
<keyword evidence="3" id="KW-1185">Reference proteome</keyword>
<reference evidence="2 3" key="1">
    <citation type="submission" date="2017-02" db="EMBL/GenBank/DDBJ databases">
        <authorList>
            <person name="Peterson S.W."/>
        </authorList>
    </citation>
    <scope>NUCLEOTIDE SEQUENCE [LARGE SCALE GENOMIC DNA]</scope>
    <source>
        <strain evidence="2 3">CIP104813</strain>
    </source>
</reference>
<evidence type="ECO:0000256" key="1">
    <source>
        <dbReference type="SAM" id="SignalP"/>
    </source>
</evidence>
<dbReference type="OrthoDB" id="4795132at2"/>
<accession>A0A1X6WW97</accession>
<dbReference type="PROSITE" id="PS51318">
    <property type="entry name" value="TAT"/>
    <property type="match status" value="1"/>
</dbReference>
<sequence>MTTTAPVSRRTALIGSIALLAGGTGIAASTASALAAPTKRKKSTKRAKATTGLTLPTSWKGTIFDAPRQNELQGYIDSYTELREYGAISKLSQKRLNECEGIVTFEDVDHPGESFTVKVARSVRLDYAATPATLVGDRGTRIAAHLDLVRTANPKVRALIVTVDGRETTTRRLPAKTPIVADLAPIDTIEQMTPAMAEELLYNAIHFSFSEEGPRFKVTVDQVKLVDGGHRIRARVRGTIRGTSVSGTWVGVSRNADGGYLYVFGKLPA</sequence>
<gene>
    <name evidence="2" type="ORF">FM110_04095</name>
</gene>
<proteinExistence type="predicted"/>
<protein>
    <submittedName>
        <fullName evidence="2">Uncharacterized protein</fullName>
    </submittedName>
</protein>
<name>A0A1X6WW97_9MICO</name>
<feature type="chain" id="PRO_5039157326" evidence="1">
    <location>
        <begin position="36"/>
        <end position="269"/>
    </location>
</feature>
<dbReference type="Proteomes" id="UP000195981">
    <property type="component" value="Unassembled WGS sequence"/>
</dbReference>
<dbReference type="EMBL" id="FWFG01000035">
    <property type="protein sequence ID" value="SLM89725.1"/>
    <property type="molecule type" value="Genomic_DNA"/>
</dbReference>
<keyword evidence="1" id="KW-0732">Signal</keyword>
<feature type="signal peptide" evidence="1">
    <location>
        <begin position="1"/>
        <end position="35"/>
    </location>
</feature>
<dbReference type="AlphaFoldDB" id="A0A1X6WW97"/>
<evidence type="ECO:0000313" key="3">
    <source>
        <dbReference type="Proteomes" id="UP000195981"/>
    </source>
</evidence>
<organism evidence="2 3">
    <name type="scientific">Brachybacterium nesterenkovii</name>
    <dbReference type="NCBI Taxonomy" id="47847"/>
    <lineage>
        <taxon>Bacteria</taxon>
        <taxon>Bacillati</taxon>
        <taxon>Actinomycetota</taxon>
        <taxon>Actinomycetes</taxon>
        <taxon>Micrococcales</taxon>
        <taxon>Dermabacteraceae</taxon>
        <taxon>Brachybacterium</taxon>
    </lineage>
</organism>
<dbReference type="InterPro" id="IPR006311">
    <property type="entry name" value="TAT_signal"/>
</dbReference>
<evidence type="ECO:0000313" key="2">
    <source>
        <dbReference type="EMBL" id="SLM89725.1"/>
    </source>
</evidence>